<protein>
    <recommendedName>
        <fullName evidence="7">GPP34 family phosphoprotein</fullName>
    </recommendedName>
</protein>
<dbReference type="EMBL" id="BAAAZN010000006">
    <property type="protein sequence ID" value="GAA3547905.1"/>
    <property type="molecule type" value="Genomic_DNA"/>
</dbReference>
<dbReference type="Gene3D" id="1.10.3630.10">
    <property type="entry name" value="yeast vps74-n-term truncation variant domain like"/>
    <property type="match status" value="1"/>
</dbReference>
<evidence type="ECO:0000313" key="5">
    <source>
        <dbReference type="EMBL" id="GAA3547905.1"/>
    </source>
</evidence>
<dbReference type="InterPro" id="IPR038261">
    <property type="entry name" value="GPP34-like_sf"/>
</dbReference>
<dbReference type="Pfam" id="PF05719">
    <property type="entry name" value="GPP34"/>
    <property type="match status" value="1"/>
</dbReference>
<sequence length="210" mass="23019">MDLQLPLYAKTLLLAYDTEQRKLIRKPHLSIAVRAAILAELVETGHLTDTPTGPTVTHGSRPPDAFLAGILDDLTGSPQRSWRACVRRHRSAALKWARDDLFARGILDHHGSAATAVHEAAIRHLHGHLATVLRASPQQRVDREDSALLGLAGAARLLHRHVSLRETRLHRERIRALTDHGGTVVVEARKAIRRRRAAMVSSAIAGSHGG</sequence>
<evidence type="ECO:0000256" key="4">
    <source>
        <dbReference type="ARBA" id="ARBA00023136"/>
    </source>
</evidence>
<dbReference type="Proteomes" id="UP001500689">
    <property type="component" value="Unassembled WGS sequence"/>
</dbReference>
<evidence type="ECO:0000313" key="6">
    <source>
        <dbReference type="Proteomes" id="UP001500689"/>
    </source>
</evidence>
<evidence type="ECO:0008006" key="7">
    <source>
        <dbReference type="Google" id="ProtNLM"/>
    </source>
</evidence>
<accession>A0ABP6WA25</accession>
<keyword evidence="3" id="KW-0446">Lipid-binding</keyword>
<dbReference type="InterPro" id="IPR008628">
    <property type="entry name" value="GPP34-like"/>
</dbReference>
<evidence type="ECO:0000256" key="3">
    <source>
        <dbReference type="ARBA" id="ARBA00023121"/>
    </source>
</evidence>
<keyword evidence="6" id="KW-1185">Reference proteome</keyword>
<organism evidence="5 6">
    <name type="scientific">Amycolatopsis ultiminotia</name>
    <dbReference type="NCBI Taxonomy" id="543629"/>
    <lineage>
        <taxon>Bacteria</taxon>
        <taxon>Bacillati</taxon>
        <taxon>Actinomycetota</taxon>
        <taxon>Actinomycetes</taxon>
        <taxon>Pseudonocardiales</taxon>
        <taxon>Pseudonocardiaceae</taxon>
        <taxon>Amycolatopsis</taxon>
    </lineage>
</organism>
<comment type="subcellular location">
    <subcellularLocation>
        <location evidence="1">Golgi apparatus membrane</location>
        <topology evidence="1">Peripheral membrane protein</topology>
        <orientation evidence="1">Cytoplasmic side</orientation>
    </subcellularLocation>
</comment>
<proteinExistence type="predicted"/>
<evidence type="ECO:0000256" key="2">
    <source>
        <dbReference type="ARBA" id="ARBA00023034"/>
    </source>
</evidence>
<name>A0ABP6WA25_9PSEU</name>
<comment type="caution">
    <text evidence="5">The sequence shown here is derived from an EMBL/GenBank/DDBJ whole genome shotgun (WGS) entry which is preliminary data.</text>
</comment>
<evidence type="ECO:0000256" key="1">
    <source>
        <dbReference type="ARBA" id="ARBA00004255"/>
    </source>
</evidence>
<keyword evidence="2" id="KW-0333">Golgi apparatus</keyword>
<reference evidence="6" key="1">
    <citation type="journal article" date="2019" name="Int. J. Syst. Evol. Microbiol.">
        <title>The Global Catalogue of Microorganisms (GCM) 10K type strain sequencing project: providing services to taxonomists for standard genome sequencing and annotation.</title>
        <authorList>
            <consortium name="The Broad Institute Genomics Platform"/>
            <consortium name="The Broad Institute Genome Sequencing Center for Infectious Disease"/>
            <person name="Wu L."/>
            <person name="Ma J."/>
        </authorList>
    </citation>
    <scope>NUCLEOTIDE SEQUENCE [LARGE SCALE GENOMIC DNA]</scope>
    <source>
        <strain evidence="6">JCM 16898</strain>
    </source>
</reference>
<keyword evidence="4" id="KW-0472">Membrane</keyword>
<gene>
    <name evidence="5" type="ORF">GCM10022222_34380</name>
</gene>